<keyword evidence="10" id="KW-1185">Reference proteome</keyword>
<evidence type="ECO:0000256" key="2">
    <source>
        <dbReference type="ARBA" id="ARBA00023015"/>
    </source>
</evidence>
<feature type="domain" description="PPC" evidence="8">
    <location>
        <begin position="135"/>
        <end position="282"/>
    </location>
</feature>
<dbReference type="PANTHER" id="PTHR31500:SF9">
    <property type="entry name" value="AT-HOOK MOTIF NUCLEAR-LOCALIZED PROTEIN 9"/>
    <property type="match status" value="1"/>
</dbReference>
<dbReference type="CDD" id="cd11378">
    <property type="entry name" value="DUF296"/>
    <property type="match status" value="1"/>
</dbReference>
<keyword evidence="5 6" id="KW-0539">Nucleus</keyword>
<dbReference type="GO" id="GO:0005634">
    <property type="term" value="C:nucleus"/>
    <property type="evidence" value="ECO:0007669"/>
    <property type="project" value="UniProtKB-SubCell"/>
</dbReference>
<dbReference type="SMART" id="SM00384">
    <property type="entry name" value="AT_hook"/>
    <property type="match status" value="2"/>
</dbReference>
<dbReference type="InterPro" id="IPR005175">
    <property type="entry name" value="PPC_dom"/>
</dbReference>
<evidence type="ECO:0000256" key="1">
    <source>
        <dbReference type="ARBA" id="ARBA00003687"/>
    </source>
</evidence>
<feature type="compositionally biased region" description="Polar residues" evidence="7">
    <location>
        <begin position="273"/>
        <end position="287"/>
    </location>
</feature>
<feature type="compositionally biased region" description="Low complexity" evidence="7">
    <location>
        <begin position="86"/>
        <end position="107"/>
    </location>
</feature>
<keyword evidence="4 6" id="KW-0804">Transcription</keyword>
<evidence type="ECO:0000259" key="8">
    <source>
        <dbReference type="PROSITE" id="PS51742"/>
    </source>
</evidence>
<evidence type="ECO:0000256" key="6">
    <source>
        <dbReference type="RuleBase" id="RU367031"/>
    </source>
</evidence>
<dbReference type="Gene3D" id="3.30.1330.80">
    <property type="entry name" value="Hypothetical protein, similar to alpha- acetolactate decarboxylase, domain 2"/>
    <property type="match status" value="1"/>
</dbReference>
<evidence type="ECO:0000313" key="10">
    <source>
        <dbReference type="Proteomes" id="UP001346149"/>
    </source>
</evidence>
<dbReference type="InterPro" id="IPR039605">
    <property type="entry name" value="AHL"/>
</dbReference>
<evidence type="ECO:0000313" key="9">
    <source>
        <dbReference type="EMBL" id="KAK4787275.1"/>
    </source>
</evidence>
<dbReference type="GO" id="GO:0003680">
    <property type="term" value="F:minor groove of adenine-thymine-rich DNA binding"/>
    <property type="evidence" value="ECO:0007669"/>
    <property type="project" value="UniProtKB-UniRule"/>
</dbReference>
<name>A0AAN7LKL7_TRANT</name>
<keyword evidence="2 6" id="KW-0805">Transcription regulation</keyword>
<feature type="region of interest" description="Disordered" evidence="7">
    <location>
        <begin position="1"/>
        <end position="25"/>
    </location>
</feature>
<dbReference type="SUPFAM" id="SSF117856">
    <property type="entry name" value="AF0104/ALDC/Ptd012-like"/>
    <property type="match status" value="1"/>
</dbReference>
<evidence type="ECO:0000256" key="4">
    <source>
        <dbReference type="ARBA" id="ARBA00023163"/>
    </source>
</evidence>
<comment type="subcellular location">
    <subcellularLocation>
        <location evidence="6">Nucleus</location>
    </subcellularLocation>
</comment>
<feature type="region of interest" description="Disordered" evidence="7">
    <location>
        <begin position="267"/>
        <end position="309"/>
    </location>
</feature>
<organism evidence="9 10">
    <name type="scientific">Trapa natans</name>
    <name type="common">Water chestnut</name>
    <dbReference type="NCBI Taxonomy" id="22666"/>
    <lineage>
        <taxon>Eukaryota</taxon>
        <taxon>Viridiplantae</taxon>
        <taxon>Streptophyta</taxon>
        <taxon>Embryophyta</taxon>
        <taxon>Tracheophyta</taxon>
        <taxon>Spermatophyta</taxon>
        <taxon>Magnoliopsida</taxon>
        <taxon>eudicotyledons</taxon>
        <taxon>Gunneridae</taxon>
        <taxon>Pentapetalae</taxon>
        <taxon>rosids</taxon>
        <taxon>malvids</taxon>
        <taxon>Myrtales</taxon>
        <taxon>Lythraceae</taxon>
        <taxon>Trapa</taxon>
    </lineage>
</organism>
<comment type="function">
    <text evidence="1 6">Transcription factor that specifically binds AT-rich DNA sequences related to the nuclear matrix attachment regions (MARs).</text>
</comment>
<comment type="domain">
    <text evidence="6">The PPC domain mediates interactions between AHL proteins.</text>
</comment>
<evidence type="ECO:0000256" key="3">
    <source>
        <dbReference type="ARBA" id="ARBA00023125"/>
    </source>
</evidence>
<dbReference type="PANTHER" id="PTHR31500">
    <property type="entry name" value="AT-HOOK MOTIF NUCLEAR-LOCALIZED PROTEIN 9"/>
    <property type="match status" value="1"/>
</dbReference>
<dbReference type="PROSITE" id="PS51742">
    <property type="entry name" value="PPC"/>
    <property type="match status" value="1"/>
</dbReference>
<reference evidence="9 10" key="1">
    <citation type="journal article" date="2023" name="Hortic Res">
        <title>Pangenome of water caltrop reveals structural variations and asymmetric subgenome divergence after allopolyploidization.</title>
        <authorList>
            <person name="Zhang X."/>
            <person name="Chen Y."/>
            <person name="Wang L."/>
            <person name="Yuan Y."/>
            <person name="Fang M."/>
            <person name="Shi L."/>
            <person name="Lu R."/>
            <person name="Comes H.P."/>
            <person name="Ma Y."/>
            <person name="Chen Y."/>
            <person name="Huang G."/>
            <person name="Zhou Y."/>
            <person name="Zheng Z."/>
            <person name="Qiu Y."/>
        </authorList>
    </citation>
    <scope>NUCLEOTIDE SEQUENCE [LARGE SCALE GENOMIC DNA]</scope>
    <source>
        <strain evidence="9">F231</strain>
    </source>
</reference>
<dbReference type="Pfam" id="PF03479">
    <property type="entry name" value="PCC"/>
    <property type="match status" value="1"/>
</dbReference>
<keyword evidence="3 6" id="KW-0238">DNA-binding</keyword>
<accession>A0AAN7LKL7</accession>
<comment type="caution">
    <text evidence="9">The sequence shown here is derived from an EMBL/GenBank/DDBJ whole genome shotgun (WGS) entry which is preliminary data.</text>
</comment>
<dbReference type="InterPro" id="IPR017956">
    <property type="entry name" value="AT_hook_DNA-bd_motif"/>
</dbReference>
<gene>
    <name evidence="9" type="ORF">SAY86_011108</name>
</gene>
<dbReference type="EMBL" id="JAXQNO010000012">
    <property type="protein sequence ID" value="KAK4787275.1"/>
    <property type="molecule type" value="Genomic_DNA"/>
</dbReference>
<sequence length="309" mass="31769">MDRRDSTAYYSPQRGLSGAQPLNHPANMQFQSNFVASSLASTLHPEPASGFSGNVGVPPFVPPTSQSQSEPVKRKRGRPRKYGTDGSVSLALSSASISPSPGSLGPIQKRGRGRPPGSGKKQQLASFGECLSGSAGMGFTPHIITVAAGEDVATKIMAFSHQGSRAMCILSAMGSVSNATLLQSSNSGGSVTYEGRFEILSLSGSNLLTNNSGSHNRSGGLSISLASPDGRVIGGGVGGMLIAASPVQVIMGSFSWGSSKMKSKKGAEASDTLIGSPTTTPMSQNLTPLPAGVWRDSQPSDLDIDLMRG</sequence>
<dbReference type="AlphaFoldDB" id="A0AAN7LKL7"/>
<proteinExistence type="predicted"/>
<dbReference type="Proteomes" id="UP001346149">
    <property type="component" value="Unassembled WGS sequence"/>
</dbReference>
<protein>
    <recommendedName>
        <fullName evidence="6">AT-hook motif nuclear-localized protein</fullName>
    </recommendedName>
</protein>
<evidence type="ECO:0000256" key="5">
    <source>
        <dbReference type="ARBA" id="ARBA00023242"/>
    </source>
</evidence>
<evidence type="ECO:0000256" key="7">
    <source>
        <dbReference type="SAM" id="MobiDB-lite"/>
    </source>
</evidence>
<feature type="region of interest" description="Disordered" evidence="7">
    <location>
        <begin position="43"/>
        <end position="124"/>
    </location>
</feature>